<protein>
    <recommendedName>
        <fullName evidence="1">Glycosyltransferase 61 catalytic domain-containing protein</fullName>
    </recommendedName>
</protein>
<dbReference type="AlphaFoldDB" id="A0A160PDK6"/>
<dbReference type="RefSeq" id="WP_096485357.1">
    <property type="nucleotide sequence ID" value="NZ_AP014809.1"/>
</dbReference>
<dbReference type="InterPro" id="IPR049625">
    <property type="entry name" value="Glyco_transf_61_cat"/>
</dbReference>
<dbReference type="Proteomes" id="UP000218288">
    <property type="component" value="Chromosome"/>
</dbReference>
<evidence type="ECO:0000259" key="1">
    <source>
        <dbReference type="Pfam" id="PF04577"/>
    </source>
</evidence>
<dbReference type="EMBL" id="AP014809">
    <property type="protein sequence ID" value="BAU91147.1"/>
    <property type="molecule type" value="Genomic_DNA"/>
</dbReference>
<dbReference type="Pfam" id="PF04577">
    <property type="entry name" value="Glyco_transf_61"/>
    <property type="match status" value="1"/>
</dbReference>
<reference evidence="2 3" key="1">
    <citation type="journal article" date="2016" name="Genome Announc.">
        <title>Complete Genome Sequence of Methylobacterium populi P-1M, Isolated from Pink-Pigmented Household Biofilm.</title>
        <authorList>
            <person name="Morohoshi T."/>
            <person name="Ikeda T."/>
        </authorList>
    </citation>
    <scope>NUCLEOTIDE SEQUENCE [LARGE SCALE GENOMIC DNA]</scope>
    <source>
        <strain evidence="2 3">P-1M</strain>
    </source>
</reference>
<proteinExistence type="predicted"/>
<dbReference type="GO" id="GO:0016757">
    <property type="term" value="F:glycosyltransferase activity"/>
    <property type="evidence" value="ECO:0007669"/>
    <property type="project" value="InterPro"/>
</dbReference>
<dbReference type="OrthoDB" id="7843421at2"/>
<sequence length="446" mass="49486">MFLKTNSGKILGSNSVGDVVQLSILAENVPKFIDLKSDGHKIIEGKLAGYEIVRAGESSVQLKSNDLYICAAPGWNSVEFDRKSASLWETFELIDWAQLNAIIEEGELSLRDGALRPASKVWGGTKFVRSDPSVSEIRHAFYVPWSLQGPWGLFTSDGTPVVDAMVGRLIYNIPLDVLLTSDDIECTASDDVYIYGGFFNCHFGHFLIDTLPRYWNEGLFGKGRPKIVCHSEEVPKEWFNNSFVAQIMGALGLCYEDFVVFDRPTKLKHVIVPRPALVGQTLIHPIYADMCRRISNILCGGDKIGSADEAVFYSRTKLRMGTLKIINDFDLEEEIRSLGARIVYPEMLNLIDQIKLMSEANHIIGTTGSFLHLSAFCQEPRLISALAHASGVASNFHLIDLAAGNIARYVEPVSYETVDPPYGFMGGARLNNVRAIAKELMELPSR</sequence>
<gene>
    <name evidence="2" type="ORF">MPPM_2542</name>
</gene>
<feature type="domain" description="Glycosyltransferase 61 catalytic" evidence="1">
    <location>
        <begin position="203"/>
        <end position="380"/>
    </location>
</feature>
<accession>A0A160PDK6</accession>
<evidence type="ECO:0000313" key="2">
    <source>
        <dbReference type="EMBL" id="BAU91147.1"/>
    </source>
</evidence>
<evidence type="ECO:0000313" key="3">
    <source>
        <dbReference type="Proteomes" id="UP000218288"/>
    </source>
</evidence>
<name>A0A160PDK6_9HYPH</name>
<organism evidence="2 3">
    <name type="scientific">Methylorubrum populi</name>
    <dbReference type="NCBI Taxonomy" id="223967"/>
    <lineage>
        <taxon>Bacteria</taxon>
        <taxon>Pseudomonadati</taxon>
        <taxon>Pseudomonadota</taxon>
        <taxon>Alphaproteobacteria</taxon>
        <taxon>Hyphomicrobiales</taxon>
        <taxon>Methylobacteriaceae</taxon>
        <taxon>Methylorubrum</taxon>
    </lineage>
</organism>